<evidence type="ECO:0000313" key="2">
    <source>
        <dbReference type="Proteomes" id="UP001281410"/>
    </source>
</evidence>
<reference evidence="1" key="1">
    <citation type="journal article" date="2023" name="Plant J.">
        <title>Genome sequences and population genomics provide insights into the demographic history, inbreeding, and mutation load of two 'living fossil' tree species of Dipteronia.</title>
        <authorList>
            <person name="Feng Y."/>
            <person name="Comes H.P."/>
            <person name="Chen J."/>
            <person name="Zhu S."/>
            <person name="Lu R."/>
            <person name="Zhang X."/>
            <person name="Li P."/>
            <person name="Qiu J."/>
            <person name="Olsen K.M."/>
            <person name="Qiu Y."/>
        </authorList>
    </citation>
    <scope>NUCLEOTIDE SEQUENCE</scope>
    <source>
        <strain evidence="1">NBL</strain>
    </source>
</reference>
<sequence>MASFIDTDIKVFQKVVKAGDAFVFPKDVKVLQGLVKRWLQDLKDDMEEPLQARFVFKSNLVDSMNQITCSFCQSD</sequence>
<evidence type="ECO:0000313" key="1">
    <source>
        <dbReference type="EMBL" id="KAK3204397.1"/>
    </source>
</evidence>
<organism evidence="1 2">
    <name type="scientific">Dipteronia sinensis</name>
    <dbReference type="NCBI Taxonomy" id="43782"/>
    <lineage>
        <taxon>Eukaryota</taxon>
        <taxon>Viridiplantae</taxon>
        <taxon>Streptophyta</taxon>
        <taxon>Embryophyta</taxon>
        <taxon>Tracheophyta</taxon>
        <taxon>Spermatophyta</taxon>
        <taxon>Magnoliopsida</taxon>
        <taxon>eudicotyledons</taxon>
        <taxon>Gunneridae</taxon>
        <taxon>Pentapetalae</taxon>
        <taxon>rosids</taxon>
        <taxon>malvids</taxon>
        <taxon>Sapindales</taxon>
        <taxon>Sapindaceae</taxon>
        <taxon>Hippocastanoideae</taxon>
        <taxon>Acereae</taxon>
        <taxon>Dipteronia</taxon>
    </lineage>
</organism>
<dbReference type="PANTHER" id="PTHR38390:SF2">
    <property type="entry name" value="OS01G0103900 PROTEIN"/>
    <property type="match status" value="1"/>
</dbReference>
<dbReference type="PANTHER" id="PTHR38390">
    <property type="entry name" value="OS01G0103900 PROTEIN"/>
    <property type="match status" value="1"/>
</dbReference>
<dbReference type="Proteomes" id="UP001281410">
    <property type="component" value="Unassembled WGS sequence"/>
</dbReference>
<gene>
    <name evidence="1" type="ORF">Dsin_018443</name>
</gene>
<accession>A0AAE0A5W9</accession>
<dbReference type="AlphaFoldDB" id="A0AAE0A5W9"/>
<comment type="caution">
    <text evidence="1">The sequence shown here is derived from an EMBL/GenBank/DDBJ whole genome shotgun (WGS) entry which is preliminary data.</text>
</comment>
<name>A0AAE0A5W9_9ROSI</name>
<protein>
    <submittedName>
        <fullName evidence="1">Uncharacterized protein</fullName>
    </submittedName>
</protein>
<keyword evidence="2" id="KW-1185">Reference proteome</keyword>
<dbReference type="EMBL" id="JANJYJ010000006">
    <property type="protein sequence ID" value="KAK3204397.1"/>
    <property type="molecule type" value="Genomic_DNA"/>
</dbReference>
<proteinExistence type="predicted"/>